<dbReference type="Proteomes" id="UP000323824">
    <property type="component" value="Chromosome"/>
</dbReference>
<keyword evidence="2" id="KW-1185">Reference proteome</keyword>
<dbReference type="AlphaFoldDB" id="A0A5C1QAR6"/>
<dbReference type="KEGG" id="sper:EW093_10985"/>
<reference evidence="1 2" key="1">
    <citation type="submission" date="2019-02" db="EMBL/GenBank/DDBJ databases">
        <authorList>
            <person name="Fomenkov A."/>
            <person name="Dubinina G."/>
            <person name="Grabovich M."/>
            <person name="Vincze T."/>
            <person name="Roberts R.J."/>
        </authorList>
    </citation>
    <scope>NUCLEOTIDE SEQUENCE [LARGE SCALE GENOMIC DNA]</scope>
    <source>
        <strain evidence="1 2">P</strain>
    </source>
</reference>
<sequence>MYIETFPNTKYPPLPESIFNNKIGSKEHTLGRHKLPYKMKKPNKHHRYWRYVLSTGPRTEISTKTRVKYEAERIAKEAYQKSLIERESVMKVP</sequence>
<dbReference type="RefSeq" id="WP_149568452.1">
    <property type="nucleotide sequence ID" value="NZ_CP035807.1"/>
</dbReference>
<evidence type="ECO:0000313" key="2">
    <source>
        <dbReference type="Proteomes" id="UP000323824"/>
    </source>
</evidence>
<evidence type="ECO:0000313" key="1">
    <source>
        <dbReference type="EMBL" id="QEN05213.1"/>
    </source>
</evidence>
<accession>A0A5C1QAR6</accession>
<organism evidence="1 2">
    <name type="scientific">Thiospirochaeta perfilievii</name>
    <dbReference type="NCBI Taxonomy" id="252967"/>
    <lineage>
        <taxon>Bacteria</taxon>
        <taxon>Pseudomonadati</taxon>
        <taxon>Spirochaetota</taxon>
        <taxon>Spirochaetia</taxon>
        <taxon>Spirochaetales</taxon>
        <taxon>Spirochaetaceae</taxon>
        <taxon>Thiospirochaeta</taxon>
    </lineage>
</organism>
<dbReference type="EMBL" id="CP035807">
    <property type="protein sequence ID" value="QEN05213.1"/>
    <property type="molecule type" value="Genomic_DNA"/>
</dbReference>
<dbReference type="OrthoDB" id="10000266at2"/>
<reference evidence="1 2" key="2">
    <citation type="submission" date="2019-09" db="EMBL/GenBank/DDBJ databases">
        <title>Complete Genome Sequence and Methylome Analysis of free living Spirochaetas.</title>
        <authorList>
            <person name="Leshcheva N."/>
            <person name="Mikheeva N."/>
        </authorList>
    </citation>
    <scope>NUCLEOTIDE SEQUENCE [LARGE SCALE GENOMIC DNA]</scope>
    <source>
        <strain evidence="1 2">P</strain>
    </source>
</reference>
<gene>
    <name evidence="1" type="ORF">EW093_10985</name>
</gene>
<proteinExistence type="predicted"/>
<name>A0A5C1QAR6_9SPIO</name>
<protein>
    <submittedName>
        <fullName evidence="1">Uncharacterized protein</fullName>
    </submittedName>
</protein>